<organism evidence="1 2">
    <name type="scientific">Kosakonia arachidis</name>
    <dbReference type="NCBI Taxonomy" id="551989"/>
    <lineage>
        <taxon>Bacteria</taxon>
        <taxon>Pseudomonadati</taxon>
        <taxon>Pseudomonadota</taxon>
        <taxon>Gammaproteobacteria</taxon>
        <taxon>Enterobacterales</taxon>
        <taxon>Enterobacteriaceae</taxon>
        <taxon>Kosakonia</taxon>
    </lineage>
</organism>
<proteinExistence type="predicted"/>
<dbReference type="OrthoDB" id="6556198at2"/>
<name>A0A1I7ATH1_9ENTR</name>
<dbReference type="EMBL" id="FPAU01000002">
    <property type="protein sequence ID" value="SFT78251.1"/>
    <property type="molecule type" value="Genomic_DNA"/>
</dbReference>
<reference evidence="2" key="1">
    <citation type="submission" date="2016-10" db="EMBL/GenBank/DDBJ databases">
        <authorList>
            <person name="Varghese N."/>
            <person name="Submissions S."/>
        </authorList>
    </citation>
    <scope>NUCLEOTIDE SEQUENCE [LARGE SCALE GENOMIC DNA]</scope>
    <source>
        <strain evidence="2">Ah-143</strain>
    </source>
</reference>
<keyword evidence="2" id="KW-1185">Reference proteome</keyword>
<evidence type="ECO:0000313" key="2">
    <source>
        <dbReference type="Proteomes" id="UP000199187"/>
    </source>
</evidence>
<sequence>MAAVATDVISGAIISGIEKAHEDYRKMSGGYWVWTAAEYMLTTYIAKELSEMEGAKFVTIESNGSSSMEHAQAIAPGPKPLKARLNGRFDILLWWGKYQPRAVIEVKNQPGGPSTWYHDIERITSVLKISRETSSIKFGVFAYYYSAADGELLSGAEKVSQKFARVEDYVQKQIADRYHVYQVTSEIHDEGTEGAWGAACLIIRMM</sequence>
<dbReference type="RefSeq" id="WP_090120819.1">
    <property type="nucleotide sequence ID" value="NZ_CP045300.1"/>
</dbReference>
<gene>
    <name evidence="1" type="ORF">SAMN05192562_10265</name>
</gene>
<accession>A0A1I7ATH1</accession>
<dbReference type="AlphaFoldDB" id="A0A1I7ATH1"/>
<dbReference type="Proteomes" id="UP000199187">
    <property type="component" value="Unassembled WGS sequence"/>
</dbReference>
<protein>
    <submittedName>
        <fullName evidence="1">Uncharacterized protein</fullName>
    </submittedName>
</protein>
<evidence type="ECO:0000313" key="1">
    <source>
        <dbReference type="EMBL" id="SFT78251.1"/>
    </source>
</evidence>